<reference evidence="2" key="1">
    <citation type="journal article" date="2016" name="Mycorrhiza">
        <title>The large (134.9 kb) mitochondrial genome of the glomeromycete Funneliformis mosseae.</title>
        <authorList>
            <person name="Nadimi M."/>
            <person name="Stefani F.O.P."/>
            <person name="Hijri M."/>
        </authorList>
    </citation>
    <scope>NUCLEOTIDE SEQUENCE</scope>
</reference>
<feature type="domain" description="Homing endonuclease LAGLIDADG" evidence="1">
    <location>
        <begin position="83"/>
        <end position="124"/>
    </location>
</feature>
<organism evidence="2">
    <name type="scientific">Funneliformis mosseae</name>
    <name type="common">Endomycorrhizal fungus</name>
    <name type="synonym">Glomus mosseae</name>
    <dbReference type="NCBI Taxonomy" id="27381"/>
    <lineage>
        <taxon>Eukaryota</taxon>
        <taxon>Fungi</taxon>
        <taxon>Fungi incertae sedis</taxon>
        <taxon>Mucoromycota</taxon>
        <taxon>Glomeromycotina</taxon>
        <taxon>Glomeromycetes</taxon>
        <taxon>Glomerales</taxon>
        <taxon>Glomeraceae</taxon>
        <taxon>Funneliformis</taxon>
    </lineage>
</organism>
<evidence type="ECO:0000259" key="1">
    <source>
        <dbReference type="Pfam" id="PF00961"/>
    </source>
</evidence>
<dbReference type="InterPro" id="IPR004860">
    <property type="entry name" value="LAGLIDADG_dom"/>
</dbReference>
<dbReference type="Gene3D" id="3.10.28.10">
    <property type="entry name" value="Homing endonucleases"/>
    <property type="match status" value="1"/>
</dbReference>
<evidence type="ECO:0000313" key="2">
    <source>
        <dbReference type="EMBL" id="AMP88028.1"/>
    </source>
</evidence>
<dbReference type="Pfam" id="PF00961">
    <property type="entry name" value="LAGLIDADG_1"/>
    <property type="match status" value="1"/>
</dbReference>
<proteinExistence type="predicted"/>
<name>A0A1D6YD90_FUNMO</name>
<gene>
    <name evidence="2" type="primary">orf142</name>
</gene>
<keyword evidence="2" id="KW-0540">Nuclease</keyword>
<dbReference type="GO" id="GO:0004519">
    <property type="term" value="F:endonuclease activity"/>
    <property type="evidence" value="ECO:0007669"/>
    <property type="project" value="UniProtKB-KW"/>
</dbReference>
<dbReference type="AlphaFoldDB" id="A0A1D6YD90"/>
<dbReference type="InterPro" id="IPR027434">
    <property type="entry name" value="Homing_endonucl"/>
</dbReference>
<keyword evidence="2" id="KW-0496">Mitochondrion</keyword>
<protein>
    <submittedName>
        <fullName evidence="2">LAGLIDADG homing endonuclease</fullName>
    </submittedName>
</protein>
<dbReference type="EMBL" id="KT371477">
    <property type="protein sequence ID" value="AMP88028.1"/>
    <property type="molecule type" value="Genomic_DNA"/>
</dbReference>
<sequence length="142" mass="16184">MLVLLMNALRVPKTLICHLQKIIGALILSYSKRDILTISILRNLYENENENVLGEFLTCRDRLYFSTVGNSSSNQVLNPYFVTGLIDAEGTFGIVLTIDYRSKTGWKVDSRFIIELHKKDKQHLTPEGRSNIMNIISILRGL</sequence>
<geneLocation type="mitochondrion" evidence="2"/>
<dbReference type="SUPFAM" id="SSF55608">
    <property type="entry name" value="Homing endonucleases"/>
    <property type="match status" value="1"/>
</dbReference>
<keyword evidence="2" id="KW-0255">Endonuclease</keyword>
<accession>A0A1D6YD90</accession>
<keyword evidence="2" id="KW-0378">Hydrolase</keyword>